<evidence type="ECO:0000313" key="2">
    <source>
        <dbReference type="Proteomes" id="UP000076858"/>
    </source>
</evidence>
<reference evidence="1 2" key="1">
    <citation type="submission" date="2016-03" db="EMBL/GenBank/DDBJ databases">
        <title>EvidentialGene: Evidence-directed Construction of Genes on Genomes.</title>
        <authorList>
            <person name="Gilbert D.G."/>
            <person name="Choi J.-H."/>
            <person name="Mockaitis K."/>
            <person name="Colbourne J."/>
            <person name="Pfrender M."/>
        </authorList>
    </citation>
    <scope>NUCLEOTIDE SEQUENCE [LARGE SCALE GENOMIC DNA]</scope>
    <source>
        <strain evidence="1 2">Xinb3</strain>
        <tissue evidence="1">Complete organism</tissue>
    </source>
</reference>
<proteinExistence type="predicted"/>
<dbReference type="Proteomes" id="UP000076858">
    <property type="component" value="Unassembled WGS sequence"/>
</dbReference>
<organism evidence="1 2">
    <name type="scientific">Daphnia magna</name>
    <dbReference type="NCBI Taxonomy" id="35525"/>
    <lineage>
        <taxon>Eukaryota</taxon>
        <taxon>Metazoa</taxon>
        <taxon>Ecdysozoa</taxon>
        <taxon>Arthropoda</taxon>
        <taxon>Crustacea</taxon>
        <taxon>Branchiopoda</taxon>
        <taxon>Diplostraca</taxon>
        <taxon>Cladocera</taxon>
        <taxon>Anomopoda</taxon>
        <taxon>Daphniidae</taxon>
        <taxon>Daphnia</taxon>
    </lineage>
</organism>
<keyword evidence="2" id="KW-1185">Reference proteome</keyword>
<accession>A0A164I410</accession>
<comment type="caution">
    <text evidence="1">The sequence shown here is derived from an EMBL/GenBank/DDBJ whole genome shotgun (WGS) entry which is preliminary data.</text>
</comment>
<gene>
    <name evidence="1" type="ORF">APZ42_002681</name>
</gene>
<evidence type="ECO:0000313" key="1">
    <source>
        <dbReference type="EMBL" id="KZS00856.1"/>
    </source>
</evidence>
<name>A0A164I410_9CRUS</name>
<dbReference type="EMBL" id="LRGB01008301">
    <property type="protein sequence ID" value="KZS00856.1"/>
    <property type="molecule type" value="Genomic_DNA"/>
</dbReference>
<protein>
    <submittedName>
        <fullName evidence="1">Uncharacterized protein</fullName>
    </submittedName>
</protein>
<dbReference type="AlphaFoldDB" id="A0A164I410"/>
<sequence length="45" mass="5054">MTDVLGKFNLLMFVGRSVDSLFNLIPTIVARSFIETKDSINYSVT</sequence>